<keyword evidence="4" id="KW-1185">Reference proteome</keyword>
<reference evidence="3 4" key="1">
    <citation type="submission" date="2018-04" db="EMBL/GenBank/DDBJ databases">
        <title>Draft Genome Sequence of Phosphate-Solubilizing Chryseobacterium sp. ISE14 that is a Biocontrol and Plant Growth-Promoting Rhizobacterium Isolated from Cucumber.</title>
        <authorList>
            <person name="Jeong J.-J."/>
            <person name="Sang M.K."/>
            <person name="Choi I.-G."/>
            <person name="Kim K.D."/>
        </authorList>
    </citation>
    <scope>NUCLEOTIDE SEQUENCE [LARGE SCALE GENOMIC DNA]</scope>
    <source>
        <strain evidence="3 4">ISE14</strain>
    </source>
</reference>
<name>A0A316X7Y1_9FLAO</name>
<dbReference type="InterPro" id="IPR036380">
    <property type="entry name" value="Isochorismatase-like_sf"/>
</dbReference>
<evidence type="ECO:0000259" key="2">
    <source>
        <dbReference type="Pfam" id="PF00857"/>
    </source>
</evidence>
<dbReference type="InterPro" id="IPR050272">
    <property type="entry name" value="Isochorismatase-like_hydrls"/>
</dbReference>
<dbReference type="Gene3D" id="3.40.50.850">
    <property type="entry name" value="Isochorismatase-like"/>
    <property type="match status" value="1"/>
</dbReference>
<organism evidence="3 4">
    <name type="scientific">Chryseobacterium phosphatilyticum</name>
    <dbReference type="NCBI Taxonomy" id="475075"/>
    <lineage>
        <taxon>Bacteria</taxon>
        <taxon>Pseudomonadati</taxon>
        <taxon>Bacteroidota</taxon>
        <taxon>Flavobacteriia</taxon>
        <taxon>Flavobacteriales</taxon>
        <taxon>Weeksellaceae</taxon>
        <taxon>Chryseobacterium group</taxon>
        <taxon>Chryseobacterium</taxon>
    </lineage>
</organism>
<dbReference type="SUPFAM" id="SSF52499">
    <property type="entry name" value="Isochorismatase-like hydrolases"/>
    <property type="match status" value="1"/>
</dbReference>
<dbReference type="AlphaFoldDB" id="A0A316X7Y1"/>
<evidence type="ECO:0000256" key="1">
    <source>
        <dbReference type="ARBA" id="ARBA00022801"/>
    </source>
</evidence>
<dbReference type="CDD" id="cd00431">
    <property type="entry name" value="cysteine_hydrolases"/>
    <property type="match status" value="1"/>
</dbReference>
<dbReference type="EMBL" id="PPED02000003">
    <property type="protein sequence ID" value="PWN68836.1"/>
    <property type="molecule type" value="Genomic_DNA"/>
</dbReference>
<dbReference type="GO" id="GO:0016787">
    <property type="term" value="F:hydrolase activity"/>
    <property type="evidence" value="ECO:0007669"/>
    <property type="project" value="UniProtKB-KW"/>
</dbReference>
<dbReference type="Pfam" id="PF00857">
    <property type="entry name" value="Isochorismatase"/>
    <property type="match status" value="1"/>
</dbReference>
<dbReference type="OrthoDB" id="9785724at2"/>
<comment type="caution">
    <text evidence="3">The sequence shown here is derived from an EMBL/GenBank/DDBJ whole genome shotgun (WGS) entry which is preliminary data.</text>
</comment>
<accession>A0A316X7Y1</accession>
<dbReference type="InterPro" id="IPR000868">
    <property type="entry name" value="Isochorismatase-like_dom"/>
</dbReference>
<keyword evidence="1 3" id="KW-0378">Hydrolase</keyword>
<proteinExistence type="predicted"/>
<dbReference type="RefSeq" id="WP_103247599.1">
    <property type="nucleotide sequence ID" value="NZ_PPED02000003.1"/>
</dbReference>
<evidence type="ECO:0000313" key="4">
    <source>
        <dbReference type="Proteomes" id="UP000236594"/>
    </source>
</evidence>
<dbReference type="PANTHER" id="PTHR43540">
    <property type="entry name" value="PEROXYUREIDOACRYLATE/UREIDOACRYLATE AMIDOHYDROLASE-RELATED"/>
    <property type="match status" value="1"/>
</dbReference>
<feature type="domain" description="Isochorismatase-like" evidence="2">
    <location>
        <begin position="6"/>
        <end position="179"/>
    </location>
</feature>
<dbReference type="PANTHER" id="PTHR43540:SF1">
    <property type="entry name" value="ISOCHORISMATASE HYDROLASE"/>
    <property type="match status" value="1"/>
</dbReference>
<dbReference type="Proteomes" id="UP000236594">
    <property type="component" value="Unassembled WGS sequence"/>
</dbReference>
<gene>
    <name evidence="3" type="ORF">C1631_012145</name>
</gene>
<evidence type="ECO:0000313" key="3">
    <source>
        <dbReference type="EMBL" id="PWN68836.1"/>
    </source>
</evidence>
<sequence>METTRTALLVMDMQLSILGMLPDTEQLIANIQEVIKNARKKDIPVIYVTVGFRAGMPEISATNKAFSAIKQQMANVDMKEWITIHPLLSPEEQDIIVIKKRFSAFTGSDLEVILRSLRIQHLVLAGVSTSGVVLSTVREAADKDYQLTVIEDCCKDGDEEVHRLLMTKVFPRQSDVIKVSDWIS</sequence>
<protein>
    <submittedName>
        <fullName evidence="3">Cysteine hydrolase</fullName>
    </submittedName>
</protein>